<feature type="domain" description="MAM" evidence="2">
    <location>
        <begin position="638"/>
        <end position="832"/>
    </location>
</feature>
<dbReference type="InParanoid" id="A0A7M7PJN0"/>
<feature type="domain" description="MAM" evidence="2">
    <location>
        <begin position="454"/>
        <end position="619"/>
    </location>
</feature>
<protein>
    <recommendedName>
        <fullName evidence="2">MAM domain-containing protein</fullName>
    </recommendedName>
</protein>
<dbReference type="PANTHER" id="PTHR23282">
    <property type="entry name" value="APICAL ENDOSOMAL GLYCOPROTEIN PRECURSOR"/>
    <property type="match status" value="1"/>
</dbReference>
<dbReference type="GO" id="GO:0016020">
    <property type="term" value="C:membrane"/>
    <property type="evidence" value="ECO:0007669"/>
    <property type="project" value="InterPro"/>
</dbReference>
<feature type="domain" description="MAM" evidence="2">
    <location>
        <begin position="81"/>
        <end position="271"/>
    </location>
</feature>
<dbReference type="RefSeq" id="XP_030851728.1">
    <property type="nucleotide sequence ID" value="XM_030995868.1"/>
</dbReference>
<keyword evidence="1" id="KW-1133">Transmembrane helix</keyword>
<evidence type="ECO:0000313" key="4">
    <source>
        <dbReference type="Proteomes" id="UP000007110"/>
    </source>
</evidence>
<dbReference type="InterPro" id="IPR013320">
    <property type="entry name" value="ConA-like_dom_sf"/>
</dbReference>
<reference evidence="3" key="2">
    <citation type="submission" date="2021-01" db="UniProtKB">
        <authorList>
            <consortium name="EnsemblMetazoa"/>
        </authorList>
    </citation>
    <scope>IDENTIFICATION</scope>
</reference>
<dbReference type="AlphaFoldDB" id="A0A7M7PJN0"/>
<dbReference type="SMART" id="SM00137">
    <property type="entry name" value="MAM"/>
    <property type="match status" value="5"/>
</dbReference>
<feature type="domain" description="MAM" evidence="2">
    <location>
        <begin position="1002"/>
        <end position="1168"/>
    </location>
</feature>
<keyword evidence="1" id="KW-0812">Transmembrane</keyword>
<dbReference type="EnsemblMetazoa" id="XM_030995868">
    <property type="protein sequence ID" value="XP_030851728"/>
    <property type="gene ID" value="LOC100892251"/>
</dbReference>
<dbReference type="PROSITE" id="PS00740">
    <property type="entry name" value="MAM_1"/>
    <property type="match status" value="2"/>
</dbReference>
<dbReference type="OrthoDB" id="412155at2759"/>
<dbReference type="Pfam" id="PF00629">
    <property type="entry name" value="MAM"/>
    <property type="match status" value="6"/>
</dbReference>
<feature type="domain" description="MAM" evidence="2">
    <location>
        <begin position="838"/>
        <end position="997"/>
    </location>
</feature>
<name>A0A7M7PJN0_STRPU</name>
<dbReference type="GeneID" id="100892251"/>
<sequence>MWRKKRNKTDMADIAYQKDAKFTSLKFFINKFPCMLLQEEEEDKHSALDALENQFLIYQIAQLPDLVQNEESTDKQWTRDFQCDFDEPALCGFTQDTRDDLEFLHHSGLTPTEGTGPHGDHTSGFGHYMYLEATGATFGSTARLISPRFNGSSGDDDDEGTNGVKVTFWVHKNGQEMGNLRCFLMNATTDTSTATTNTTTTMQQILEVPGVLGTEWVKRNVTIPRPSTDFHIVFEATCGASAASDIAIDDVTVNDDVIPEPAPIEEFNCTFEAAGLCVFSQDGTDQFNLVKYHAAENPNPFAMNRDHTFSNGTGQYLSVDAYSRFGWGWRRTPSRHSAGQVARLVSPMLAPVNEGEDPACLLFWYHMHGGDGVGQIRVYVKNESSEELGDPQWLLGGERGNVWRAAEIRIEQLLKFQIIFEFTAGNLENIAIDDVSLSRYECPGEHPVAIEPSVDCDFGEAEICYYTHDPTANFNWEWTNRATDSSFTGPAQDHTRGDELGFYVHIDSVYQRPGSKSRLISPLINAPQRSSCLEFWFHMYGSHIGQLNVYFKYNDSALPDKPAWSLSGNQGNTWHRASSLITDMTRDFNVVFEGVLGLYYRTDIAIDDVQYFPNSPCPMYPTEEPIPTTLPAGLLSDLSCSFEDDSCNFTQATDDIMDWRRVRANYLQEDINGYYYRSMTINRFPNWNRLKGPSGDHTSQTPDGWFMAFWYRGSWDRPRLMWNDRTRVLSPLLSGSNQPRCLTFFMYKDGYTNDFLNVYIKEYGETREIDPNWAYFWRTNKKWWKIRVDIPASQRPLNIIFEAVVPAPSSRYRQYMMYIIDDVTVESGICPRSNGIPGTCDFEEDSCGYSGKWTRISGETPSRFTGPSGDHSFGNASGHYMYYETSQPVRPSQYGDLFSPRMHLYGKQCVRFYYHAGGNDTRRLEVYLREPAQYTTYPKLTLLKTIEGKQKNTWMPVNADIDISGDFNIVFRAYAGRGYQGDIAIDDIIILPHPCIDLVTETSCDFELGPDACGFTNSAKNEVHWDWYDAIYGKGFPLISKSVATNSFMYVALSQSSVKRQPSELYSGHLTVSPTTGDLCVSIEYVIEGTSEQTIVMFVEEKDGTRRKVGSLTDKNMTEWKMYTSSLLQSHSLKPFIVYQVVVSIQSTNNAAVIAIDNFVVSSAACNSLGSLNGRSQTRSSRSSNRSGMAAGIIILILIIVAVLAVLLFIYRSRIRSIVHRCSQSVTEMNYKRHDVAFVNEDKKEAVEIPTIITQELDAPEPSVVDG</sequence>
<dbReference type="PROSITE" id="PS50060">
    <property type="entry name" value="MAM_2"/>
    <property type="match status" value="6"/>
</dbReference>
<dbReference type="KEGG" id="spu:100892251"/>
<proteinExistence type="predicted"/>
<accession>A0A7M7PJN0</accession>
<dbReference type="InterPro" id="IPR051560">
    <property type="entry name" value="MAM_domain-containing"/>
</dbReference>
<dbReference type="OMA" id="MADIAYQ"/>
<dbReference type="CDD" id="cd06263">
    <property type="entry name" value="MAM"/>
    <property type="match status" value="5"/>
</dbReference>
<feature type="domain" description="MAM" evidence="2">
    <location>
        <begin position="267"/>
        <end position="444"/>
    </location>
</feature>
<evidence type="ECO:0000259" key="2">
    <source>
        <dbReference type="PROSITE" id="PS50060"/>
    </source>
</evidence>
<dbReference type="SUPFAM" id="SSF49899">
    <property type="entry name" value="Concanavalin A-like lectins/glucanases"/>
    <property type="match status" value="6"/>
</dbReference>
<dbReference type="InterPro" id="IPR000998">
    <property type="entry name" value="MAM_dom"/>
</dbReference>
<feature type="transmembrane region" description="Helical" evidence="1">
    <location>
        <begin position="1189"/>
        <end position="1211"/>
    </location>
</feature>
<evidence type="ECO:0000313" key="3">
    <source>
        <dbReference type="EnsemblMetazoa" id="XP_030851728"/>
    </source>
</evidence>
<dbReference type="PANTHER" id="PTHR23282:SF101">
    <property type="entry name" value="MAM DOMAIN-CONTAINING PROTEIN"/>
    <property type="match status" value="1"/>
</dbReference>
<keyword evidence="1" id="KW-0472">Membrane</keyword>
<reference evidence="4" key="1">
    <citation type="submission" date="2015-02" db="EMBL/GenBank/DDBJ databases">
        <title>Genome sequencing for Strongylocentrotus purpuratus.</title>
        <authorList>
            <person name="Murali S."/>
            <person name="Liu Y."/>
            <person name="Vee V."/>
            <person name="English A."/>
            <person name="Wang M."/>
            <person name="Skinner E."/>
            <person name="Han Y."/>
            <person name="Muzny D.M."/>
            <person name="Worley K.C."/>
            <person name="Gibbs R.A."/>
        </authorList>
    </citation>
    <scope>NUCLEOTIDE SEQUENCE</scope>
</reference>
<dbReference type="Gene3D" id="2.60.120.200">
    <property type="match status" value="6"/>
</dbReference>
<keyword evidence="4" id="KW-1185">Reference proteome</keyword>
<organism evidence="3 4">
    <name type="scientific">Strongylocentrotus purpuratus</name>
    <name type="common">Purple sea urchin</name>
    <dbReference type="NCBI Taxonomy" id="7668"/>
    <lineage>
        <taxon>Eukaryota</taxon>
        <taxon>Metazoa</taxon>
        <taxon>Echinodermata</taxon>
        <taxon>Eleutherozoa</taxon>
        <taxon>Echinozoa</taxon>
        <taxon>Echinoidea</taxon>
        <taxon>Euechinoidea</taxon>
        <taxon>Echinacea</taxon>
        <taxon>Camarodonta</taxon>
        <taxon>Echinidea</taxon>
        <taxon>Strongylocentrotidae</taxon>
        <taxon>Strongylocentrotus</taxon>
    </lineage>
</organism>
<dbReference type="Proteomes" id="UP000007110">
    <property type="component" value="Unassembled WGS sequence"/>
</dbReference>
<evidence type="ECO:0000256" key="1">
    <source>
        <dbReference type="SAM" id="Phobius"/>
    </source>
</evidence>